<dbReference type="InterPro" id="IPR015421">
    <property type="entry name" value="PyrdxlP-dep_Trfase_major"/>
</dbReference>
<evidence type="ECO:0000256" key="3">
    <source>
        <dbReference type="RuleBase" id="RU000481"/>
    </source>
</evidence>
<dbReference type="Gene3D" id="3.90.1150.10">
    <property type="entry name" value="Aspartate Aminotransferase, domain 1"/>
    <property type="match status" value="1"/>
</dbReference>
<dbReference type="EMBL" id="BLAX01000001">
    <property type="protein sequence ID" value="GET35225.1"/>
    <property type="molecule type" value="Genomic_DNA"/>
</dbReference>
<dbReference type="AlphaFoldDB" id="A0A5M4B4Z4"/>
<dbReference type="Proteomes" id="UP000391834">
    <property type="component" value="Unassembled WGS sequence"/>
</dbReference>
<keyword evidence="3" id="KW-0808">Transferase</keyword>
<dbReference type="SUPFAM" id="SSF53383">
    <property type="entry name" value="PLP-dependent transferases"/>
    <property type="match status" value="1"/>
</dbReference>
<dbReference type="GO" id="GO:0030170">
    <property type="term" value="F:pyridoxal phosphate binding"/>
    <property type="evidence" value="ECO:0007669"/>
    <property type="project" value="InterPro"/>
</dbReference>
<dbReference type="PANTHER" id="PTHR42885">
    <property type="entry name" value="HISTIDINOL-PHOSPHATE AMINOTRANSFERASE-RELATED"/>
    <property type="match status" value="1"/>
</dbReference>
<proteinExistence type="inferred from homology"/>
<protein>
    <recommendedName>
        <fullName evidence="3">Aminotransferase</fullName>
        <ecNumber evidence="3">2.6.1.-</ecNumber>
    </recommendedName>
</protein>
<evidence type="ECO:0000313" key="5">
    <source>
        <dbReference type="EMBL" id="GET35225.1"/>
    </source>
</evidence>
<dbReference type="InterPro" id="IPR004839">
    <property type="entry name" value="Aminotransferase_I/II_large"/>
</dbReference>
<dbReference type="CDD" id="cd00609">
    <property type="entry name" value="AAT_like"/>
    <property type="match status" value="1"/>
</dbReference>
<keyword evidence="3" id="KW-0032">Aminotransferase</keyword>
<feature type="domain" description="Aminotransferase class I/classII large" evidence="4">
    <location>
        <begin position="19"/>
        <end position="334"/>
    </location>
</feature>
<evidence type="ECO:0000259" key="4">
    <source>
        <dbReference type="Pfam" id="PF00155"/>
    </source>
</evidence>
<evidence type="ECO:0000256" key="1">
    <source>
        <dbReference type="ARBA" id="ARBA00001933"/>
    </source>
</evidence>
<dbReference type="OrthoDB" id="9813612at2"/>
<evidence type="ECO:0000313" key="6">
    <source>
        <dbReference type="Proteomes" id="UP000391834"/>
    </source>
</evidence>
<evidence type="ECO:0000256" key="2">
    <source>
        <dbReference type="ARBA" id="ARBA00022898"/>
    </source>
</evidence>
<dbReference type="InterPro" id="IPR015424">
    <property type="entry name" value="PyrdxlP-dep_Trfase"/>
</dbReference>
<dbReference type="Gene3D" id="3.40.640.10">
    <property type="entry name" value="Type I PLP-dependent aspartate aminotransferase-like (Major domain)"/>
    <property type="match status" value="1"/>
</dbReference>
<accession>A0A5M4B4Z4</accession>
<dbReference type="PROSITE" id="PS00105">
    <property type="entry name" value="AA_TRANSFER_CLASS_1"/>
    <property type="match status" value="1"/>
</dbReference>
<dbReference type="PANTHER" id="PTHR42885:SF1">
    <property type="entry name" value="THREONINE-PHOSPHATE DECARBOXYLASE"/>
    <property type="match status" value="1"/>
</dbReference>
<comment type="caution">
    <text evidence="5">The sequence shown here is derived from an EMBL/GenBank/DDBJ whole genome shotgun (WGS) entry which is preliminary data.</text>
</comment>
<dbReference type="GO" id="GO:0008483">
    <property type="term" value="F:transaminase activity"/>
    <property type="evidence" value="ECO:0007669"/>
    <property type="project" value="UniProtKB-KW"/>
</dbReference>
<organism evidence="5 6">
    <name type="scientific">Prolixibacter bellariivorans</name>
    <dbReference type="NCBI Taxonomy" id="314319"/>
    <lineage>
        <taxon>Bacteria</taxon>
        <taxon>Pseudomonadati</taxon>
        <taxon>Bacteroidota</taxon>
        <taxon>Bacteroidia</taxon>
        <taxon>Marinilabiliales</taxon>
        <taxon>Prolixibacteraceae</taxon>
        <taxon>Prolixibacter</taxon>
    </lineage>
</organism>
<keyword evidence="6" id="KW-1185">Reference proteome</keyword>
<dbReference type="InterPro" id="IPR004838">
    <property type="entry name" value="NHTrfase_class1_PyrdxlP-BS"/>
</dbReference>
<comment type="cofactor">
    <cofactor evidence="1 3">
        <name>pyridoxal 5'-phosphate</name>
        <dbReference type="ChEBI" id="CHEBI:597326"/>
    </cofactor>
</comment>
<dbReference type="InterPro" id="IPR015422">
    <property type="entry name" value="PyrdxlP-dep_Trfase_small"/>
</dbReference>
<comment type="similarity">
    <text evidence="3">Belongs to the class-I pyridoxal-phosphate-dependent aminotransferase family.</text>
</comment>
<sequence length="339" mass="38402">MIHGHGDDLNFKGMSLRADFSSNTYYGGLPPGLTEHLQDQLPRLAHYPEPDAAELTRLLADLHNISPEQVLPGNGATALIYRLARLYTGKRSAILVPTFSEYEDACRLNNHQLTYLSRESLSTQSSLNADVIWLCNPNNPDGSLLPSVDIETLLKTRPQTMVIVDEAYEPLAFQPCSVLPLLPQYSNLVVIRSLTKAFAMPGIRLGYVVTHPKIIAQLKYFAQPWELGTMTQETGKFIAINHQSLLPDRKKLEKETNLFREQLQQLPEFAFYPTSCPFLLGRTLQGKASELKHWLQDKYSLLIRDATNFRGLDSSHFRVSLRTQKENQLLIEALKQWKA</sequence>
<keyword evidence="2" id="KW-0663">Pyridoxal phosphate</keyword>
<name>A0A5M4B4Z4_9BACT</name>
<dbReference type="Pfam" id="PF00155">
    <property type="entry name" value="Aminotran_1_2"/>
    <property type="match status" value="1"/>
</dbReference>
<dbReference type="RefSeq" id="WP_025866078.1">
    <property type="nucleotide sequence ID" value="NZ_BLAX01000001.1"/>
</dbReference>
<reference evidence="5 6" key="1">
    <citation type="submission" date="2019-10" db="EMBL/GenBank/DDBJ databases">
        <title>Prolixibacter strains distinguished by the presence of nitrate reductase genes were adept at nitrate-dependent anaerobic corrosion of metallic iron and carbon steel.</title>
        <authorList>
            <person name="Iino T."/>
            <person name="Shono N."/>
            <person name="Ito K."/>
            <person name="Nakamura R."/>
            <person name="Sueoka K."/>
            <person name="Harayama S."/>
            <person name="Ohkuma M."/>
        </authorList>
    </citation>
    <scope>NUCLEOTIDE SEQUENCE [LARGE SCALE GENOMIC DNA]</scope>
    <source>
        <strain evidence="5 6">JCM 13498</strain>
    </source>
</reference>
<dbReference type="EC" id="2.6.1.-" evidence="3"/>
<gene>
    <name evidence="5" type="ORF">PbJCM13498_40880</name>
</gene>